<reference evidence="2" key="1">
    <citation type="submission" date="2022-06" db="EMBL/GenBank/DDBJ databases">
        <title>Draft genome sequence of Streptomyces sp. RB6PN25 isolated from peat swamp forest in Thailand.</title>
        <authorList>
            <person name="Duangmal K."/>
            <person name="Klaysubun C."/>
        </authorList>
    </citation>
    <scope>NUCLEOTIDE SEQUENCE</scope>
    <source>
        <strain evidence="2">RB6PN25</strain>
    </source>
</reference>
<comment type="caution">
    <text evidence="2">The sequence shown here is derived from an EMBL/GenBank/DDBJ whole genome shotgun (WGS) entry which is preliminary data.</text>
</comment>
<evidence type="ECO:0000313" key="2">
    <source>
        <dbReference type="EMBL" id="MCQ4083783.1"/>
    </source>
</evidence>
<dbReference type="EMBL" id="JANFNG010000026">
    <property type="protein sequence ID" value="MCQ4083783.1"/>
    <property type="molecule type" value="Genomic_DNA"/>
</dbReference>
<protein>
    <submittedName>
        <fullName evidence="2">SchA/CurD</fullName>
    </submittedName>
</protein>
<dbReference type="Pfam" id="PF04486">
    <property type="entry name" value="SchA_CurD"/>
    <property type="match status" value="1"/>
</dbReference>
<evidence type="ECO:0000313" key="3">
    <source>
        <dbReference type="Proteomes" id="UP001057702"/>
    </source>
</evidence>
<keyword evidence="3" id="KW-1185">Reference proteome</keyword>
<organism evidence="2 3">
    <name type="scientific">Streptomyces humicola</name>
    <dbReference type="NCBI Taxonomy" id="2953240"/>
    <lineage>
        <taxon>Bacteria</taxon>
        <taxon>Bacillati</taxon>
        <taxon>Actinomycetota</taxon>
        <taxon>Actinomycetes</taxon>
        <taxon>Kitasatosporales</taxon>
        <taxon>Streptomycetaceae</taxon>
        <taxon>Streptomyces</taxon>
    </lineage>
</organism>
<feature type="domain" description="SchA/CurD-like" evidence="1">
    <location>
        <begin position="1"/>
        <end position="119"/>
    </location>
</feature>
<sequence>MPFAAITYDVKSGFEKEITEVFRGFRRVRSSVVEDDTGRPEATILSTAVFIRDATLVRVIEYEGDLDAVARFMANQPGVREFEERIAPYLSRPRSTATIEDFVATFKRSLLNPVVQFSVRDR</sequence>
<name>A0ABT1Q319_9ACTN</name>
<dbReference type="InterPro" id="IPR007575">
    <property type="entry name" value="SchA_CurD-like"/>
</dbReference>
<dbReference type="Proteomes" id="UP001057702">
    <property type="component" value="Unassembled WGS sequence"/>
</dbReference>
<dbReference type="RefSeq" id="WP_255922784.1">
    <property type="nucleotide sequence ID" value="NZ_JANFNG010000026.1"/>
</dbReference>
<proteinExistence type="predicted"/>
<gene>
    <name evidence="2" type="ORF">NGB36_25110</name>
</gene>
<accession>A0ABT1Q319</accession>
<evidence type="ECO:0000259" key="1">
    <source>
        <dbReference type="Pfam" id="PF04486"/>
    </source>
</evidence>